<dbReference type="OrthoDB" id="10164167at2759"/>
<dbReference type="AlphaFoldDB" id="A0A814I1B0"/>
<accession>A0A814I1B0</accession>
<reference evidence="1" key="1">
    <citation type="submission" date="2021-02" db="EMBL/GenBank/DDBJ databases">
        <authorList>
            <person name="Nowell W R."/>
        </authorList>
    </citation>
    <scope>NUCLEOTIDE SEQUENCE</scope>
    <source>
        <strain evidence="1">Ploen Becks lab</strain>
    </source>
</reference>
<evidence type="ECO:0000313" key="1">
    <source>
        <dbReference type="EMBL" id="CAF1019020.1"/>
    </source>
</evidence>
<dbReference type="EMBL" id="CAJNOC010004369">
    <property type="protein sequence ID" value="CAF1019020.1"/>
    <property type="molecule type" value="Genomic_DNA"/>
</dbReference>
<sequence>MSSENSLTFVLSNRGIKNSSTAHQKAIYDGYQYRFKENNKNSSRYICTNTECYACITIKDNVIIKSCGQHYHQNLTESQFKIIKAKQELKKDVLPNKSKTL</sequence>
<keyword evidence="2" id="KW-1185">Reference proteome</keyword>
<comment type="caution">
    <text evidence="1">The sequence shown here is derived from an EMBL/GenBank/DDBJ whole genome shotgun (WGS) entry which is preliminary data.</text>
</comment>
<protein>
    <recommendedName>
        <fullName evidence="3">FLYWCH-type domain-containing protein</fullName>
    </recommendedName>
</protein>
<evidence type="ECO:0000313" key="2">
    <source>
        <dbReference type="Proteomes" id="UP000663879"/>
    </source>
</evidence>
<proteinExistence type="predicted"/>
<dbReference type="Gene3D" id="2.20.25.240">
    <property type="match status" value="1"/>
</dbReference>
<name>A0A814I1B0_9BILA</name>
<evidence type="ECO:0008006" key="3">
    <source>
        <dbReference type="Google" id="ProtNLM"/>
    </source>
</evidence>
<dbReference type="Proteomes" id="UP000663879">
    <property type="component" value="Unassembled WGS sequence"/>
</dbReference>
<gene>
    <name evidence="1" type="ORF">OXX778_LOCUS17282</name>
</gene>
<organism evidence="1 2">
    <name type="scientific">Brachionus calyciflorus</name>
    <dbReference type="NCBI Taxonomy" id="104777"/>
    <lineage>
        <taxon>Eukaryota</taxon>
        <taxon>Metazoa</taxon>
        <taxon>Spiralia</taxon>
        <taxon>Gnathifera</taxon>
        <taxon>Rotifera</taxon>
        <taxon>Eurotatoria</taxon>
        <taxon>Monogononta</taxon>
        <taxon>Pseudotrocha</taxon>
        <taxon>Ploima</taxon>
        <taxon>Brachionidae</taxon>
        <taxon>Brachionus</taxon>
    </lineage>
</organism>